<comment type="similarity">
    <text evidence="2">Belongs to the HAD-like hydrolase superfamily. CbbY/CbbZ/Gph/YieH family.</text>
</comment>
<evidence type="ECO:0000256" key="2">
    <source>
        <dbReference type="ARBA" id="ARBA00006171"/>
    </source>
</evidence>
<name>A0A1D8PAE0_9FLAO</name>
<dbReference type="GO" id="GO:0003824">
    <property type="term" value="F:catalytic activity"/>
    <property type="evidence" value="ECO:0007669"/>
    <property type="project" value="UniProtKB-ARBA"/>
</dbReference>
<evidence type="ECO:0000313" key="6">
    <source>
        <dbReference type="EMBL" id="AOW21540.1"/>
    </source>
</evidence>
<evidence type="ECO:0000256" key="5">
    <source>
        <dbReference type="ARBA" id="ARBA00023277"/>
    </source>
</evidence>
<accession>A0A1D8PAE0</accession>
<dbReference type="OrthoDB" id="9797743at2"/>
<dbReference type="InterPro" id="IPR023214">
    <property type="entry name" value="HAD_sf"/>
</dbReference>
<gene>
    <name evidence="6" type="ORF">LPB138_13015</name>
</gene>
<dbReference type="NCBIfam" id="TIGR01549">
    <property type="entry name" value="HAD-SF-IA-v1"/>
    <property type="match status" value="1"/>
</dbReference>
<dbReference type="Gene3D" id="1.10.150.240">
    <property type="entry name" value="Putative phosphatase, domain 2"/>
    <property type="match status" value="1"/>
</dbReference>
<dbReference type="PANTHER" id="PTHR46193:SF18">
    <property type="entry name" value="HEXITOL PHOSPHATASE B"/>
    <property type="match status" value="1"/>
</dbReference>
<dbReference type="InterPro" id="IPR051600">
    <property type="entry name" value="Beta-PGM-like"/>
</dbReference>
<dbReference type="InterPro" id="IPR041492">
    <property type="entry name" value="HAD_2"/>
</dbReference>
<dbReference type="InterPro" id="IPR036412">
    <property type="entry name" value="HAD-like_sf"/>
</dbReference>
<evidence type="ECO:0000313" key="7">
    <source>
        <dbReference type="Proteomes" id="UP000176050"/>
    </source>
</evidence>
<dbReference type="SFLD" id="SFLDG01129">
    <property type="entry name" value="C1.5:_HAD__Beta-PGM__Phosphata"/>
    <property type="match status" value="1"/>
</dbReference>
<dbReference type="InterPro" id="IPR023198">
    <property type="entry name" value="PGP-like_dom2"/>
</dbReference>
<dbReference type="InterPro" id="IPR006439">
    <property type="entry name" value="HAD-SF_hydro_IA"/>
</dbReference>
<dbReference type="Proteomes" id="UP000176050">
    <property type="component" value="Chromosome"/>
</dbReference>
<dbReference type="PANTHER" id="PTHR46193">
    <property type="entry name" value="6-PHOSPHOGLUCONATE PHOSPHATASE"/>
    <property type="match status" value="1"/>
</dbReference>
<dbReference type="Pfam" id="PF13419">
    <property type="entry name" value="HAD_2"/>
    <property type="match status" value="1"/>
</dbReference>
<keyword evidence="5" id="KW-0119">Carbohydrate metabolism</keyword>
<dbReference type="SFLD" id="SFLDG01135">
    <property type="entry name" value="C1.5.6:_HAD__Beta-PGM__Phospha"/>
    <property type="match status" value="1"/>
</dbReference>
<dbReference type="Gene3D" id="3.40.50.1000">
    <property type="entry name" value="HAD superfamily/HAD-like"/>
    <property type="match status" value="1"/>
</dbReference>
<dbReference type="AlphaFoldDB" id="A0A1D8PAE0"/>
<organism evidence="6 7">
    <name type="scientific">Urechidicola croceus</name>
    <dbReference type="NCBI Taxonomy" id="1850246"/>
    <lineage>
        <taxon>Bacteria</taxon>
        <taxon>Pseudomonadati</taxon>
        <taxon>Bacteroidota</taxon>
        <taxon>Flavobacteriia</taxon>
        <taxon>Flavobacteriales</taxon>
        <taxon>Flavobacteriaceae</taxon>
        <taxon>Urechidicola</taxon>
    </lineage>
</organism>
<keyword evidence="7" id="KW-1185">Reference proteome</keyword>
<dbReference type="STRING" id="1850246.LPB138_13015"/>
<dbReference type="KEGG" id="lul:LPB138_13015"/>
<sequence>MSKIKAFIFDFDGTIVDSEKFHFNSLNEVLKKFNVQYDYDFYLKTLAGIPNAQSSKMIIEYSNLSISIDKFAQMRKEVATHRLKNEDIIFMPYAIEMLDFLHAKEYPIALVTGSPRILVDYIFSKTNLSKYFKTTITCSDVKESKPHPESYDLCVNTLGFKKNEYLVFEDTQNGIKSAKAAGLTTFAIQHYEAVHPKLKIADKIFKDFSEVQNYVVDKKLI</sequence>
<proteinExistence type="inferred from homology"/>
<dbReference type="CDD" id="cd07505">
    <property type="entry name" value="HAD_BPGM-like"/>
    <property type="match status" value="1"/>
</dbReference>
<comment type="cofactor">
    <cofactor evidence="1">
        <name>Mg(2+)</name>
        <dbReference type="ChEBI" id="CHEBI:18420"/>
    </cofactor>
</comment>
<dbReference type="GO" id="GO:0046872">
    <property type="term" value="F:metal ion binding"/>
    <property type="evidence" value="ECO:0007669"/>
    <property type="project" value="UniProtKB-KW"/>
</dbReference>
<keyword evidence="4" id="KW-0460">Magnesium</keyword>
<dbReference type="NCBIfam" id="TIGR01509">
    <property type="entry name" value="HAD-SF-IA-v3"/>
    <property type="match status" value="1"/>
</dbReference>
<dbReference type="RefSeq" id="WP_070237700.1">
    <property type="nucleotide sequence ID" value="NZ_CP017478.1"/>
</dbReference>
<evidence type="ECO:0008006" key="8">
    <source>
        <dbReference type="Google" id="ProtNLM"/>
    </source>
</evidence>
<evidence type="ECO:0000256" key="4">
    <source>
        <dbReference type="ARBA" id="ARBA00022842"/>
    </source>
</evidence>
<dbReference type="SUPFAM" id="SSF56784">
    <property type="entry name" value="HAD-like"/>
    <property type="match status" value="1"/>
</dbReference>
<reference evidence="6 7" key="1">
    <citation type="submission" date="2016-10" db="EMBL/GenBank/DDBJ databases">
        <title>Lutibacter sp. LPB0138, isolated from marine gastropod.</title>
        <authorList>
            <person name="Kim E."/>
            <person name="Yi H."/>
        </authorList>
    </citation>
    <scope>NUCLEOTIDE SEQUENCE [LARGE SCALE GENOMIC DNA]</scope>
    <source>
        <strain evidence="6 7">LPB0138</strain>
    </source>
</reference>
<keyword evidence="3" id="KW-0479">Metal-binding</keyword>
<dbReference type="EMBL" id="CP017478">
    <property type="protein sequence ID" value="AOW21540.1"/>
    <property type="molecule type" value="Genomic_DNA"/>
</dbReference>
<dbReference type="SFLD" id="SFLDS00003">
    <property type="entry name" value="Haloacid_Dehalogenase"/>
    <property type="match status" value="1"/>
</dbReference>
<evidence type="ECO:0000256" key="3">
    <source>
        <dbReference type="ARBA" id="ARBA00022723"/>
    </source>
</evidence>
<evidence type="ECO:0000256" key="1">
    <source>
        <dbReference type="ARBA" id="ARBA00001946"/>
    </source>
</evidence>
<protein>
    <recommendedName>
        <fullName evidence="8">ABC transporter ATP-binding protein</fullName>
    </recommendedName>
</protein>